<accession>A0A6B0RKK9</accession>
<sequence length="118" mass="13396">MGIVKESLDGVSKSDLGRNIKKSVETAAKTAKQSTKLVSKGGEKLSWTTAFKALSQDVESVKEIDESILGQTGPYRWPERPWKRKEFDGEKFKEEKMFEGNEEALRVVLHKDSKCYQQ</sequence>
<protein>
    <submittedName>
        <fullName evidence="1">Uncharacterized protein</fullName>
    </submittedName>
</protein>
<dbReference type="GO" id="GO:0051087">
    <property type="term" value="F:protein-folding chaperone binding"/>
    <property type="evidence" value="ECO:0007669"/>
    <property type="project" value="TreeGrafter"/>
</dbReference>
<dbReference type="InterPro" id="IPR039544">
    <property type="entry name" value="Tim44-like"/>
</dbReference>
<name>A0A6B0RKK9_9CETA</name>
<keyword evidence="2" id="KW-1185">Reference proteome</keyword>
<dbReference type="PANTHER" id="PTHR10721">
    <property type="entry name" value="MITOCHONDRIAL IMPORT INNER MEMBRANE TRANSLOCASE SUBUNIT TIM44"/>
    <property type="match status" value="1"/>
</dbReference>
<evidence type="ECO:0000313" key="1">
    <source>
        <dbReference type="EMBL" id="MXQ90022.1"/>
    </source>
</evidence>
<dbReference type="GO" id="GO:0030150">
    <property type="term" value="P:protein import into mitochondrial matrix"/>
    <property type="evidence" value="ECO:0007669"/>
    <property type="project" value="TreeGrafter"/>
</dbReference>
<reference evidence="1" key="1">
    <citation type="submission" date="2019-10" db="EMBL/GenBank/DDBJ databases">
        <title>The sequence and de novo assembly of the wild yak genome.</title>
        <authorList>
            <person name="Liu Y."/>
        </authorList>
    </citation>
    <scope>NUCLEOTIDE SEQUENCE [LARGE SCALE GENOMIC DNA]</scope>
    <source>
        <strain evidence="1">WY2019</strain>
    </source>
</reference>
<evidence type="ECO:0000313" key="2">
    <source>
        <dbReference type="Proteomes" id="UP000322234"/>
    </source>
</evidence>
<comment type="caution">
    <text evidence="1">The sequence shown here is derived from an EMBL/GenBank/DDBJ whole genome shotgun (WGS) entry which is preliminary data.</text>
</comment>
<proteinExistence type="predicted"/>
<gene>
    <name evidence="1" type="ORF">E5288_WYG014004</name>
</gene>
<dbReference type="GO" id="GO:0005743">
    <property type="term" value="C:mitochondrial inner membrane"/>
    <property type="evidence" value="ECO:0007669"/>
    <property type="project" value="TreeGrafter"/>
</dbReference>
<dbReference type="PANTHER" id="PTHR10721:SF1">
    <property type="entry name" value="MITOCHONDRIAL IMPORT INNER MEMBRANE TRANSLOCASE SUBUNIT TIM44"/>
    <property type="match status" value="1"/>
</dbReference>
<dbReference type="Proteomes" id="UP000322234">
    <property type="component" value="Unassembled WGS sequence"/>
</dbReference>
<dbReference type="EMBL" id="VBQZ03000060">
    <property type="protein sequence ID" value="MXQ90022.1"/>
    <property type="molecule type" value="Genomic_DNA"/>
</dbReference>
<organism evidence="1 2">
    <name type="scientific">Bos mutus</name>
    <name type="common">wild yak</name>
    <dbReference type="NCBI Taxonomy" id="72004"/>
    <lineage>
        <taxon>Eukaryota</taxon>
        <taxon>Metazoa</taxon>
        <taxon>Chordata</taxon>
        <taxon>Craniata</taxon>
        <taxon>Vertebrata</taxon>
        <taxon>Euteleostomi</taxon>
        <taxon>Mammalia</taxon>
        <taxon>Eutheria</taxon>
        <taxon>Laurasiatheria</taxon>
        <taxon>Artiodactyla</taxon>
        <taxon>Ruminantia</taxon>
        <taxon>Pecora</taxon>
        <taxon>Bovidae</taxon>
        <taxon>Bovinae</taxon>
        <taxon>Bos</taxon>
    </lineage>
</organism>
<dbReference type="AlphaFoldDB" id="A0A6B0RKK9"/>